<comment type="catalytic activity">
    <reaction evidence="2">
        <text>D-glyceraldehyde 3-phosphate = dihydroxyacetone phosphate</text>
        <dbReference type="Rhea" id="RHEA:18585"/>
        <dbReference type="ChEBI" id="CHEBI:57642"/>
        <dbReference type="ChEBI" id="CHEBI:59776"/>
        <dbReference type="EC" id="5.3.1.1"/>
    </reaction>
</comment>
<dbReference type="PROSITE" id="PS51440">
    <property type="entry name" value="TIM_2"/>
    <property type="match status" value="1"/>
</dbReference>
<comment type="pathway">
    <text evidence="2">Carbohydrate degradation; glycolysis; D-glyceraldehyde 3-phosphate from glycerone phosphate: step 1/1.</text>
</comment>
<comment type="subunit">
    <text evidence="2">Homodimer.</text>
</comment>
<dbReference type="EMBL" id="BONX01000052">
    <property type="protein sequence ID" value="GIH00274.1"/>
    <property type="molecule type" value="Genomic_DNA"/>
</dbReference>
<evidence type="ECO:0000256" key="1">
    <source>
        <dbReference type="ARBA" id="ARBA00023235"/>
    </source>
</evidence>
<reference evidence="3 4" key="1">
    <citation type="submission" date="2021-01" db="EMBL/GenBank/DDBJ databases">
        <title>Whole genome shotgun sequence of Plantactinospora mayteni NBRC 109088.</title>
        <authorList>
            <person name="Komaki H."/>
            <person name="Tamura T."/>
        </authorList>
    </citation>
    <scope>NUCLEOTIDE SEQUENCE [LARGE SCALE GENOMIC DNA]</scope>
    <source>
        <strain evidence="3 4">NBRC 109088</strain>
    </source>
</reference>
<comment type="subcellular location">
    <subcellularLocation>
        <location evidence="2">Cytoplasm</location>
    </subcellularLocation>
</comment>
<dbReference type="PANTHER" id="PTHR21139">
    <property type="entry name" value="TRIOSEPHOSPHATE ISOMERASE"/>
    <property type="match status" value="1"/>
</dbReference>
<dbReference type="Proteomes" id="UP000621500">
    <property type="component" value="Unassembled WGS sequence"/>
</dbReference>
<name>A0ABQ4F038_9ACTN</name>
<keyword evidence="2" id="KW-0312">Gluconeogenesis</keyword>
<evidence type="ECO:0000313" key="3">
    <source>
        <dbReference type="EMBL" id="GIH00274.1"/>
    </source>
</evidence>
<dbReference type="Pfam" id="PF00121">
    <property type="entry name" value="TIM"/>
    <property type="match status" value="1"/>
</dbReference>
<comment type="similarity">
    <text evidence="2">Belongs to the triosephosphate isomerase family.</text>
</comment>
<accession>A0ABQ4F038</accession>
<dbReference type="SUPFAM" id="SSF51351">
    <property type="entry name" value="Triosephosphate isomerase (TIM)"/>
    <property type="match status" value="1"/>
</dbReference>
<sequence>MSRTAAVTIGVSLKLYLDVATTLGWCEQVRELARSRPAVQRGHVRLWVAPSLPALPLVAERVRDSGLGVGAQDLFWADRGAYTGAVSGADLRDLGCRYVVIGHAERRRYFGEDENAVARKTAAALRNNLIPVLCVGEAEPGSVTQAARQCLRQLDAALGPESGPGEIVVAYEPHWAIGASEPAGPAHIGAVCTALRDRIAADPKLAGSAVIYGGSAGPGLLTRLGNQVDGLFLGRFAHDPRRLGEVLDEAERMALPA</sequence>
<comment type="pathway">
    <text evidence="2">Carbohydrate biosynthesis; gluconeogenesis.</text>
</comment>
<dbReference type="PANTHER" id="PTHR21139:SF2">
    <property type="entry name" value="TRIOSEPHOSPHATE ISOMERASE"/>
    <property type="match status" value="1"/>
</dbReference>
<organism evidence="3 4">
    <name type="scientific">Plantactinospora mayteni</name>
    <dbReference type="NCBI Taxonomy" id="566021"/>
    <lineage>
        <taxon>Bacteria</taxon>
        <taxon>Bacillati</taxon>
        <taxon>Actinomycetota</taxon>
        <taxon>Actinomycetes</taxon>
        <taxon>Micromonosporales</taxon>
        <taxon>Micromonosporaceae</taxon>
        <taxon>Plantactinospora</taxon>
    </lineage>
</organism>
<keyword evidence="2" id="KW-0324">Glycolysis</keyword>
<gene>
    <name evidence="3" type="ORF">Pma05_68460</name>
</gene>
<keyword evidence="2" id="KW-0963">Cytoplasm</keyword>
<dbReference type="InterPro" id="IPR000652">
    <property type="entry name" value="Triosephosphate_isomerase"/>
</dbReference>
<proteinExistence type="inferred from homology"/>
<dbReference type="RefSeq" id="WP_203861600.1">
    <property type="nucleotide sequence ID" value="NZ_BAAAZQ010000022.1"/>
</dbReference>
<dbReference type="InterPro" id="IPR035990">
    <property type="entry name" value="TIM_sf"/>
</dbReference>
<evidence type="ECO:0000256" key="2">
    <source>
        <dbReference type="RuleBase" id="RU363013"/>
    </source>
</evidence>
<dbReference type="Gene3D" id="3.20.20.70">
    <property type="entry name" value="Aldolase class I"/>
    <property type="match status" value="1"/>
</dbReference>
<protein>
    <recommendedName>
        <fullName evidence="2">Triosephosphate isomerase</fullName>
        <ecNumber evidence="2">5.3.1.1</ecNumber>
    </recommendedName>
</protein>
<dbReference type="InterPro" id="IPR013785">
    <property type="entry name" value="Aldolase_TIM"/>
</dbReference>
<dbReference type="GO" id="GO:0016853">
    <property type="term" value="F:isomerase activity"/>
    <property type="evidence" value="ECO:0007669"/>
    <property type="project" value="UniProtKB-KW"/>
</dbReference>
<dbReference type="CDD" id="cd00311">
    <property type="entry name" value="TIM"/>
    <property type="match status" value="1"/>
</dbReference>
<keyword evidence="4" id="KW-1185">Reference proteome</keyword>
<keyword evidence="1 2" id="KW-0413">Isomerase</keyword>
<evidence type="ECO:0000313" key="4">
    <source>
        <dbReference type="Proteomes" id="UP000621500"/>
    </source>
</evidence>
<comment type="caution">
    <text evidence="3">The sequence shown here is derived from an EMBL/GenBank/DDBJ whole genome shotgun (WGS) entry which is preliminary data.</text>
</comment>
<dbReference type="EC" id="5.3.1.1" evidence="2"/>